<feature type="transmembrane region" description="Helical" evidence="6">
    <location>
        <begin position="12"/>
        <end position="31"/>
    </location>
</feature>
<proteinExistence type="predicted"/>
<evidence type="ECO:0000256" key="2">
    <source>
        <dbReference type="ARBA" id="ARBA00022475"/>
    </source>
</evidence>
<feature type="transmembrane region" description="Helical" evidence="6">
    <location>
        <begin position="405"/>
        <end position="423"/>
    </location>
</feature>
<comment type="subcellular location">
    <subcellularLocation>
        <location evidence="1">Cell membrane</location>
        <topology evidence="1">Multi-pass membrane protein</topology>
    </subcellularLocation>
</comment>
<feature type="transmembrane region" description="Helical" evidence="6">
    <location>
        <begin position="181"/>
        <end position="206"/>
    </location>
</feature>
<evidence type="ECO:0000256" key="6">
    <source>
        <dbReference type="SAM" id="Phobius"/>
    </source>
</evidence>
<feature type="transmembrane region" description="Helical" evidence="6">
    <location>
        <begin position="305"/>
        <end position="327"/>
    </location>
</feature>
<evidence type="ECO:0000256" key="3">
    <source>
        <dbReference type="ARBA" id="ARBA00022692"/>
    </source>
</evidence>
<dbReference type="GO" id="GO:0005886">
    <property type="term" value="C:plasma membrane"/>
    <property type="evidence" value="ECO:0007669"/>
    <property type="project" value="UniProtKB-SubCell"/>
</dbReference>
<dbReference type="RefSeq" id="WP_330170924.1">
    <property type="nucleotide sequence ID" value="NZ_CP137080.1"/>
</dbReference>
<dbReference type="EMBL" id="CP137080">
    <property type="protein sequence ID" value="WOQ69830.1"/>
    <property type="molecule type" value="Genomic_DNA"/>
</dbReference>
<feature type="transmembrane region" description="Helical" evidence="6">
    <location>
        <begin position="347"/>
        <end position="368"/>
    </location>
</feature>
<feature type="transmembrane region" description="Helical" evidence="6">
    <location>
        <begin position="380"/>
        <end position="399"/>
    </location>
</feature>
<dbReference type="Proteomes" id="UP001329313">
    <property type="component" value="Chromosome"/>
</dbReference>
<feature type="transmembrane region" description="Helical" evidence="6">
    <location>
        <begin position="84"/>
        <end position="105"/>
    </location>
</feature>
<dbReference type="InterPro" id="IPR050833">
    <property type="entry name" value="Poly_Biosynth_Transport"/>
</dbReference>
<evidence type="ECO:0000256" key="1">
    <source>
        <dbReference type="ARBA" id="ARBA00004651"/>
    </source>
</evidence>
<dbReference type="PANTHER" id="PTHR30250:SF11">
    <property type="entry name" value="O-ANTIGEN TRANSPORTER-RELATED"/>
    <property type="match status" value="1"/>
</dbReference>
<evidence type="ECO:0000256" key="5">
    <source>
        <dbReference type="ARBA" id="ARBA00023136"/>
    </source>
</evidence>
<accession>A0AAU0MGW2</accession>
<dbReference type="AlphaFoldDB" id="A0AAU0MGW2"/>
<feature type="transmembrane region" description="Helical" evidence="6">
    <location>
        <begin position="270"/>
        <end position="293"/>
    </location>
</feature>
<evidence type="ECO:0000313" key="8">
    <source>
        <dbReference type="Proteomes" id="UP001329313"/>
    </source>
</evidence>
<name>A0AAU0MGW2_9MICO</name>
<feature type="transmembrane region" description="Helical" evidence="6">
    <location>
        <begin position="125"/>
        <end position="143"/>
    </location>
</feature>
<evidence type="ECO:0008006" key="9">
    <source>
        <dbReference type="Google" id="ProtNLM"/>
    </source>
</evidence>
<evidence type="ECO:0000313" key="7">
    <source>
        <dbReference type="EMBL" id="WOQ69830.1"/>
    </source>
</evidence>
<keyword evidence="3 6" id="KW-0812">Transmembrane</keyword>
<sequence>MRTALLSTGARVVTMAVSLVCGILTARLVIGQGGVDVYAFFSLLVALPGLVSFSDLGAGAVVVNSIAASPDIRRDERLSRQALTVLRVQMIFAATVTAVNVVLFLTGGWRALLGSAAENIPHADLAAFVCVGLFAAWMWLGMWQRILLGMGRNPLVILLQGIVSPLTLFFVWLMLSTGDAALHSFLAVASFAATLVSALLGTAVAVRASGELLPRAVARSLRPRRHAGARVMDVGWPMLAQLLATPLSMVLPRFILAQGATAVAVAQYGVAGQVFFALQALVAAAGVTLWPAFTKARSRGELRRGPFLLALGFGAGIALICAVILLIGPWLFDLISDGELVVPADLILAFGAMVTVQAVLYPLGMFIMDKEGIRFQVVPALAMALSTVVLTIVLVGPLGVLAPPVANAASVVIFQVLPFALYIRHHRGRLYGDNAGS</sequence>
<keyword evidence="8" id="KW-1185">Reference proteome</keyword>
<gene>
    <name evidence="7" type="ORF">RYJ27_00855</name>
</gene>
<feature type="transmembrane region" description="Helical" evidence="6">
    <location>
        <begin position="155"/>
        <end position="175"/>
    </location>
</feature>
<keyword evidence="4 6" id="KW-1133">Transmembrane helix</keyword>
<reference evidence="7 8" key="1">
    <citation type="submission" date="2023-10" db="EMBL/GenBank/DDBJ databases">
        <title>Y20.</title>
        <authorList>
            <person name="Zhang G."/>
            <person name="Ding Y."/>
        </authorList>
    </citation>
    <scope>NUCLEOTIDE SEQUENCE [LARGE SCALE GENOMIC DNA]</scope>
    <source>
        <strain evidence="7 8">Y20</strain>
    </source>
</reference>
<keyword evidence="2" id="KW-1003">Cell membrane</keyword>
<evidence type="ECO:0000256" key="4">
    <source>
        <dbReference type="ARBA" id="ARBA00022989"/>
    </source>
</evidence>
<keyword evidence="5 6" id="KW-0472">Membrane</keyword>
<dbReference type="PANTHER" id="PTHR30250">
    <property type="entry name" value="PST FAMILY PREDICTED COLANIC ACID TRANSPORTER"/>
    <property type="match status" value="1"/>
</dbReference>
<feature type="transmembrane region" description="Helical" evidence="6">
    <location>
        <begin position="37"/>
        <end position="63"/>
    </location>
</feature>
<dbReference type="KEGG" id="mliy:RYJ27_00855"/>
<protein>
    <recommendedName>
        <fullName evidence="9">Polysaccharide biosynthesis protein</fullName>
    </recommendedName>
</protein>
<organism evidence="7 8">
    <name type="scientific">Microbacterium limosum</name>
    <dbReference type="NCBI Taxonomy" id="3079935"/>
    <lineage>
        <taxon>Bacteria</taxon>
        <taxon>Bacillati</taxon>
        <taxon>Actinomycetota</taxon>
        <taxon>Actinomycetes</taxon>
        <taxon>Micrococcales</taxon>
        <taxon>Microbacteriaceae</taxon>
        <taxon>Microbacterium</taxon>
    </lineage>
</organism>
<feature type="transmembrane region" description="Helical" evidence="6">
    <location>
        <begin position="227"/>
        <end position="250"/>
    </location>
</feature>